<feature type="compositionally biased region" description="Basic and acidic residues" evidence="1">
    <location>
        <begin position="65"/>
        <end position="79"/>
    </location>
</feature>
<evidence type="ECO:0000256" key="1">
    <source>
        <dbReference type="SAM" id="MobiDB-lite"/>
    </source>
</evidence>
<gene>
    <name evidence="3" type="ORF">MM50RIKEN_08790</name>
</gene>
<feature type="compositionally biased region" description="Basic and acidic residues" evidence="1">
    <location>
        <begin position="48"/>
        <end position="58"/>
    </location>
</feature>
<dbReference type="RefSeq" id="WP_213541889.1">
    <property type="nucleotide sequence ID" value="NZ_AP023418.1"/>
</dbReference>
<keyword evidence="2" id="KW-1133">Transmembrane helix</keyword>
<dbReference type="AlphaFoldDB" id="A0A810Q603"/>
<evidence type="ECO:0000313" key="3">
    <source>
        <dbReference type="EMBL" id="BCK81116.1"/>
    </source>
</evidence>
<evidence type="ECO:0000313" key="4">
    <source>
        <dbReference type="Proteomes" id="UP000681035"/>
    </source>
</evidence>
<sequence>MAALWIIGGILLLLILLLLLRVGVHLRFGEQLELTVIAGPARIQLLPRPEKTETEQKTKQKKKAKGEAQEEKEPAKQREKLSLSFEDVRSALPYLWEGLKRALARTRRRMRIDPLRLSVVFAGEDSAAVAQTYGWASSAMWTLMPQLERLLKIPDPHIHLGTDFGAARTQIEGEAGVAFRIGDLLIIGLGFGIPLLKWLRKRKKEIEQSVKAAPPPAQEQTAS</sequence>
<dbReference type="EMBL" id="AP023418">
    <property type="protein sequence ID" value="BCK81116.1"/>
    <property type="molecule type" value="Genomic_DNA"/>
</dbReference>
<keyword evidence="2" id="KW-0812">Transmembrane</keyword>
<organism evidence="3 4">
    <name type="scientific">Vescimonas coprocola</name>
    <dbReference type="NCBI Taxonomy" id="2714355"/>
    <lineage>
        <taxon>Bacteria</taxon>
        <taxon>Bacillati</taxon>
        <taxon>Bacillota</taxon>
        <taxon>Clostridia</taxon>
        <taxon>Eubacteriales</taxon>
        <taxon>Oscillospiraceae</taxon>
        <taxon>Vescimonas</taxon>
    </lineage>
</organism>
<keyword evidence="2" id="KW-0472">Membrane</keyword>
<evidence type="ECO:0000256" key="2">
    <source>
        <dbReference type="SAM" id="Phobius"/>
    </source>
</evidence>
<accession>A0A810Q603</accession>
<dbReference type="Proteomes" id="UP000681035">
    <property type="component" value="Chromosome"/>
</dbReference>
<reference evidence="3" key="1">
    <citation type="submission" date="2020-09" db="EMBL/GenBank/DDBJ databases">
        <title>New species isolated from human feces.</title>
        <authorList>
            <person name="Kitahara M."/>
            <person name="Shigeno Y."/>
            <person name="Shime M."/>
            <person name="Matsumoto Y."/>
            <person name="Nakamura S."/>
            <person name="Motooka D."/>
            <person name="Fukuoka S."/>
            <person name="Nishikawa H."/>
            <person name="Benno Y."/>
        </authorList>
    </citation>
    <scope>NUCLEOTIDE SEQUENCE</scope>
    <source>
        <strain evidence="3">MM50</strain>
    </source>
</reference>
<keyword evidence="4" id="KW-1185">Reference proteome</keyword>
<evidence type="ECO:0008006" key="5">
    <source>
        <dbReference type="Google" id="ProtNLM"/>
    </source>
</evidence>
<feature type="transmembrane region" description="Helical" evidence="2">
    <location>
        <begin position="177"/>
        <end position="196"/>
    </location>
</feature>
<protein>
    <recommendedName>
        <fullName evidence="5">DUF2953 domain-containing protein</fullName>
    </recommendedName>
</protein>
<name>A0A810Q603_9FIRM</name>
<dbReference type="KEGG" id="vcop:MM50RIKEN_08790"/>
<feature type="region of interest" description="Disordered" evidence="1">
    <location>
        <begin position="47"/>
        <end position="79"/>
    </location>
</feature>
<proteinExistence type="predicted"/>